<keyword evidence="2" id="KW-1185">Reference proteome</keyword>
<proteinExistence type="predicted"/>
<dbReference type="Gene3D" id="1.20.58.2220">
    <property type="entry name" value="Formin, FH2 domain"/>
    <property type="match status" value="1"/>
</dbReference>
<organism evidence="1 2">
    <name type="scientific">Capsicum annuum</name>
    <name type="common">Capsicum pepper</name>
    <dbReference type="NCBI Taxonomy" id="4072"/>
    <lineage>
        <taxon>Eukaryota</taxon>
        <taxon>Viridiplantae</taxon>
        <taxon>Streptophyta</taxon>
        <taxon>Embryophyta</taxon>
        <taxon>Tracheophyta</taxon>
        <taxon>Spermatophyta</taxon>
        <taxon>Magnoliopsida</taxon>
        <taxon>eudicotyledons</taxon>
        <taxon>Gunneridae</taxon>
        <taxon>Pentapetalae</taxon>
        <taxon>asterids</taxon>
        <taxon>lamiids</taxon>
        <taxon>Solanales</taxon>
        <taxon>Solanaceae</taxon>
        <taxon>Solanoideae</taxon>
        <taxon>Capsiceae</taxon>
        <taxon>Capsicum</taxon>
    </lineage>
</organism>
<sequence>MRLPNSEMKSIYDKDGFHQTMKKFVQNAEPDVMSLLKEEKRIMALVKSTGDYFHGNAKRDEDWRIDDFSSDDDNPYILFFSSGTRDLSTPTMPQYESLLSISLHLCSSESDNRCLGILVNEDNGIKYSFISNPRNGRWKSRRD</sequence>
<gene>
    <name evidence="1" type="ORF">T459_20725</name>
</gene>
<dbReference type="PANTHER" id="PTHR23213">
    <property type="entry name" value="FORMIN-RELATED"/>
    <property type="match status" value="1"/>
</dbReference>
<dbReference type="GO" id="GO:0051015">
    <property type="term" value="F:actin filament binding"/>
    <property type="evidence" value="ECO:0007669"/>
    <property type="project" value="InterPro"/>
</dbReference>
<dbReference type="EMBL" id="AYRZ02000007">
    <property type="protein sequence ID" value="PHT77203.1"/>
    <property type="molecule type" value="Genomic_DNA"/>
</dbReference>
<name>A0A2G2Z5D7_CAPAN</name>
<dbReference type="STRING" id="4072.A0A2G2Z5D7"/>
<accession>A0A2G2Z5D7</accession>
<evidence type="ECO:0000313" key="1">
    <source>
        <dbReference type="EMBL" id="PHT77203.1"/>
    </source>
</evidence>
<dbReference type="PANTHER" id="PTHR23213:SF340">
    <property type="entry name" value="FORMIN-LIKE PROTEIN"/>
    <property type="match status" value="1"/>
</dbReference>
<comment type="caution">
    <text evidence="1">The sequence shown here is derived from an EMBL/GenBank/DDBJ whole genome shotgun (WGS) entry which is preliminary data.</text>
</comment>
<dbReference type="InterPro" id="IPR027643">
    <property type="entry name" value="Formin-like_plant"/>
</dbReference>
<dbReference type="GO" id="GO:0045010">
    <property type="term" value="P:actin nucleation"/>
    <property type="evidence" value="ECO:0007669"/>
    <property type="project" value="InterPro"/>
</dbReference>
<dbReference type="SUPFAM" id="SSF101447">
    <property type="entry name" value="Formin homology 2 domain (FH2 domain)"/>
    <property type="match status" value="1"/>
</dbReference>
<evidence type="ECO:0000313" key="2">
    <source>
        <dbReference type="Proteomes" id="UP000222542"/>
    </source>
</evidence>
<dbReference type="InterPro" id="IPR042201">
    <property type="entry name" value="FH2_Formin_sf"/>
</dbReference>
<reference evidence="1 2" key="1">
    <citation type="journal article" date="2014" name="Nat. Genet.">
        <title>Genome sequence of the hot pepper provides insights into the evolution of pungency in Capsicum species.</title>
        <authorList>
            <person name="Kim S."/>
            <person name="Park M."/>
            <person name="Yeom S.I."/>
            <person name="Kim Y.M."/>
            <person name="Lee J.M."/>
            <person name="Lee H.A."/>
            <person name="Seo E."/>
            <person name="Choi J."/>
            <person name="Cheong K."/>
            <person name="Kim K.T."/>
            <person name="Jung K."/>
            <person name="Lee G.W."/>
            <person name="Oh S.K."/>
            <person name="Bae C."/>
            <person name="Kim S.B."/>
            <person name="Lee H.Y."/>
            <person name="Kim S.Y."/>
            <person name="Kim M.S."/>
            <person name="Kang B.C."/>
            <person name="Jo Y.D."/>
            <person name="Yang H.B."/>
            <person name="Jeong H.J."/>
            <person name="Kang W.H."/>
            <person name="Kwon J.K."/>
            <person name="Shin C."/>
            <person name="Lim J.Y."/>
            <person name="Park J.H."/>
            <person name="Huh J.H."/>
            <person name="Kim J.S."/>
            <person name="Kim B.D."/>
            <person name="Cohen O."/>
            <person name="Paran I."/>
            <person name="Suh M.C."/>
            <person name="Lee S.B."/>
            <person name="Kim Y.K."/>
            <person name="Shin Y."/>
            <person name="Noh S.J."/>
            <person name="Park J."/>
            <person name="Seo Y.S."/>
            <person name="Kwon S.Y."/>
            <person name="Kim H.A."/>
            <person name="Park J.M."/>
            <person name="Kim H.J."/>
            <person name="Choi S.B."/>
            <person name="Bosland P.W."/>
            <person name="Reeves G."/>
            <person name="Jo S.H."/>
            <person name="Lee B.W."/>
            <person name="Cho H.T."/>
            <person name="Choi H.S."/>
            <person name="Lee M.S."/>
            <person name="Yu Y."/>
            <person name="Do Choi Y."/>
            <person name="Park B.S."/>
            <person name="van Deynze A."/>
            <person name="Ashrafi H."/>
            <person name="Hill T."/>
            <person name="Kim W.T."/>
            <person name="Pai H.S."/>
            <person name="Ahn H.K."/>
            <person name="Yeam I."/>
            <person name="Giovannoni J.J."/>
            <person name="Rose J.K."/>
            <person name="Sorensen I."/>
            <person name="Lee S.J."/>
            <person name="Kim R.W."/>
            <person name="Choi I.Y."/>
            <person name="Choi B.S."/>
            <person name="Lim J.S."/>
            <person name="Lee Y.H."/>
            <person name="Choi D."/>
        </authorList>
    </citation>
    <scope>NUCLEOTIDE SEQUENCE [LARGE SCALE GENOMIC DNA]</scope>
    <source>
        <strain evidence="2">cv. CM334</strain>
    </source>
</reference>
<dbReference type="Gramene" id="PHT77203">
    <property type="protein sequence ID" value="PHT77203"/>
    <property type="gene ID" value="T459_20725"/>
</dbReference>
<dbReference type="AlphaFoldDB" id="A0A2G2Z5D7"/>
<protein>
    <submittedName>
        <fullName evidence="1">Uncharacterized protein</fullName>
    </submittedName>
</protein>
<dbReference type="Proteomes" id="UP000222542">
    <property type="component" value="Unassembled WGS sequence"/>
</dbReference>
<reference evidence="1 2" key="2">
    <citation type="journal article" date="2017" name="Genome Biol.">
        <title>New reference genome sequences of hot pepper reveal the massive evolution of plant disease-resistance genes by retroduplication.</title>
        <authorList>
            <person name="Kim S."/>
            <person name="Park J."/>
            <person name="Yeom S.I."/>
            <person name="Kim Y.M."/>
            <person name="Seo E."/>
            <person name="Kim K.T."/>
            <person name="Kim M.S."/>
            <person name="Lee J.M."/>
            <person name="Cheong K."/>
            <person name="Shin H.S."/>
            <person name="Kim S.B."/>
            <person name="Han K."/>
            <person name="Lee J."/>
            <person name="Park M."/>
            <person name="Lee H.A."/>
            <person name="Lee H.Y."/>
            <person name="Lee Y."/>
            <person name="Oh S."/>
            <person name="Lee J.H."/>
            <person name="Choi E."/>
            <person name="Choi E."/>
            <person name="Lee S.E."/>
            <person name="Jeon J."/>
            <person name="Kim H."/>
            <person name="Choi G."/>
            <person name="Song H."/>
            <person name="Lee J."/>
            <person name="Lee S.C."/>
            <person name="Kwon J.K."/>
            <person name="Lee H.Y."/>
            <person name="Koo N."/>
            <person name="Hong Y."/>
            <person name="Kim R.W."/>
            <person name="Kang W.H."/>
            <person name="Huh J.H."/>
            <person name="Kang B.C."/>
            <person name="Yang T.J."/>
            <person name="Lee Y.H."/>
            <person name="Bennetzen J.L."/>
            <person name="Choi D."/>
        </authorList>
    </citation>
    <scope>NUCLEOTIDE SEQUENCE [LARGE SCALE GENOMIC DNA]</scope>
    <source>
        <strain evidence="2">cv. CM334</strain>
    </source>
</reference>